<comment type="cofactor">
    <cofactor evidence="14">
        <name>Mg(2+)</name>
        <dbReference type="ChEBI" id="CHEBI:18420"/>
    </cofactor>
    <cofactor evidence="14">
        <name>Mn(2+)</name>
        <dbReference type="ChEBI" id="CHEBI:29035"/>
    </cofactor>
    <text evidence="14">Binds 2 magnesium or manganese ions per subunit.</text>
</comment>
<feature type="binding site" evidence="14">
    <location>
        <position position="294"/>
    </location>
    <ligand>
        <name>Mg(2+)</name>
        <dbReference type="ChEBI" id="CHEBI:18420"/>
        <label>1</label>
    </ligand>
</feature>
<keyword evidence="9 12" id="KW-0573">Peptidoglycan synthesis</keyword>
<feature type="active site" evidence="13">
    <location>
        <position position="39"/>
    </location>
</feature>
<keyword evidence="4 14" id="KW-0479">Metal-binding</keyword>
<evidence type="ECO:0000256" key="2">
    <source>
        <dbReference type="ARBA" id="ARBA00010871"/>
    </source>
</evidence>
<dbReference type="Proteomes" id="UP000317638">
    <property type="component" value="Unassembled WGS sequence"/>
</dbReference>
<dbReference type="GO" id="GO:0046872">
    <property type="term" value="F:metal ion binding"/>
    <property type="evidence" value="ECO:0007669"/>
    <property type="project" value="UniProtKB-KW"/>
</dbReference>
<keyword evidence="5 15" id="KW-0547">Nucleotide-binding</keyword>
<dbReference type="Pfam" id="PF01820">
    <property type="entry name" value="Dala_Dala_lig_N"/>
    <property type="match status" value="1"/>
</dbReference>
<dbReference type="GO" id="GO:0071555">
    <property type="term" value="P:cell wall organization"/>
    <property type="evidence" value="ECO:0007669"/>
    <property type="project" value="UniProtKB-KW"/>
</dbReference>
<dbReference type="HAMAP" id="MF_00047">
    <property type="entry name" value="Dala_Dala_lig"/>
    <property type="match status" value="1"/>
</dbReference>
<dbReference type="InterPro" id="IPR005905">
    <property type="entry name" value="D_ala_D_ala"/>
</dbReference>
<evidence type="ECO:0000256" key="14">
    <source>
        <dbReference type="PIRSR" id="PIRSR039102-3"/>
    </source>
</evidence>
<dbReference type="EMBL" id="VKKG01000003">
    <property type="protein sequence ID" value="TRY18068.1"/>
    <property type="molecule type" value="Genomic_DNA"/>
</dbReference>
<dbReference type="SUPFAM" id="SSF52440">
    <property type="entry name" value="PreATP-grasp domain"/>
    <property type="match status" value="1"/>
</dbReference>
<keyword evidence="6 15" id="KW-0067">ATP-binding</keyword>
<dbReference type="Gene3D" id="3.30.1490.20">
    <property type="entry name" value="ATP-grasp fold, A domain"/>
    <property type="match status" value="1"/>
</dbReference>
<dbReference type="PANTHER" id="PTHR23132">
    <property type="entry name" value="D-ALANINE--D-ALANINE LIGASE"/>
    <property type="match status" value="1"/>
</dbReference>
<dbReference type="AlphaFoldDB" id="A0A553K049"/>
<dbReference type="InterPro" id="IPR016185">
    <property type="entry name" value="PreATP-grasp_dom_sf"/>
</dbReference>
<feature type="region of interest" description="Disordered" evidence="16">
    <location>
        <begin position="1"/>
        <end position="21"/>
    </location>
</feature>
<evidence type="ECO:0000256" key="13">
    <source>
        <dbReference type="PIRSR" id="PIRSR039102-1"/>
    </source>
</evidence>
<protein>
    <recommendedName>
        <fullName evidence="12">D-alanine--D-alanine ligase</fullName>
        <ecNumber evidence="12">6.3.2.4</ecNumber>
    </recommendedName>
    <alternativeName>
        <fullName evidence="12">D-Ala-D-Ala ligase</fullName>
    </alternativeName>
    <alternativeName>
        <fullName evidence="12">D-alanylalanine synthetase</fullName>
    </alternativeName>
</protein>
<dbReference type="InterPro" id="IPR011761">
    <property type="entry name" value="ATP-grasp"/>
</dbReference>
<comment type="function">
    <text evidence="12">Cell wall formation.</text>
</comment>
<comment type="cofactor">
    <cofactor evidence="1">
        <name>Mn(2+)</name>
        <dbReference type="ChEBI" id="CHEBI:29035"/>
    </cofactor>
</comment>
<dbReference type="OrthoDB" id="9813261at2"/>
<comment type="pathway">
    <text evidence="12">Cell wall biogenesis; peptidoglycan biosynthesis.</text>
</comment>
<evidence type="ECO:0000256" key="8">
    <source>
        <dbReference type="ARBA" id="ARBA00022960"/>
    </source>
</evidence>
<keyword evidence="12" id="KW-0963">Cytoplasm</keyword>
<dbReference type="InterPro" id="IPR011127">
    <property type="entry name" value="Dala_Dala_lig_N"/>
</dbReference>
<keyword evidence="3 12" id="KW-0436">Ligase</keyword>
<keyword evidence="11 12" id="KW-0961">Cell wall biogenesis/degradation</keyword>
<dbReference type="SUPFAM" id="SSF56059">
    <property type="entry name" value="Glutathione synthetase ATP-binding domain-like"/>
    <property type="match status" value="1"/>
</dbReference>
<dbReference type="GO" id="GO:0009252">
    <property type="term" value="P:peptidoglycan biosynthetic process"/>
    <property type="evidence" value="ECO:0007669"/>
    <property type="project" value="UniProtKB-UniRule"/>
</dbReference>
<dbReference type="InterPro" id="IPR011095">
    <property type="entry name" value="Dala_Dala_lig_C"/>
</dbReference>
<evidence type="ECO:0000256" key="12">
    <source>
        <dbReference type="HAMAP-Rule" id="MF_00047"/>
    </source>
</evidence>
<comment type="catalytic activity">
    <reaction evidence="12">
        <text>2 D-alanine + ATP = D-alanyl-D-alanine + ADP + phosphate + H(+)</text>
        <dbReference type="Rhea" id="RHEA:11224"/>
        <dbReference type="ChEBI" id="CHEBI:15378"/>
        <dbReference type="ChEBI" id="CHEBI:30616"/>
        <dbReference type="ChEBI" id="CHEBI:43474"/>
        <dbReference type="ChEBI" id="CHEBI:57416"/>
        <dbReference type="ChEBI" id="CHEBI:57822"/>
        <dbReference type="ChEBI" id="CHEBI:456216"/>
        <dbReference type="EC" id="6.3.2.4"/>
    </reaction>
</comment>
<evidence type="ECO:0000259" key="17">
    <source>
        <dbReference type="PROSITE" id="PS50975"/>
    </source>
</evidence>
<keyword evidence="10 14" id="KW-0464">Manganese</keyword>
<feature type="binding site" evidence="14">
    <location>
        <position position="308"/>
    </location>
    <ligand>
        <name>Mg(2+)</name>
        <dbReference type="ChEBI" id="CHEBI:18420"/>
        <label>2</label>
    </ligand>
</feature>
<dbReference type="GO" id="GO:0008716">
    <property type="term" value="F:D-alanine-D-alanine ligase activity"/>
    <property type="evidence" value="ECO:0007669"/>
    <property type="project" value="UniProtKB-UniRule"/>
</dbReference>
<evidence type="ECO:0000256" key="16">
    <source>
        <dbReference type="SAM" id="MobiDB-lite"/>
    </source>
</evidence>
<evidence type="ECO:0000256" key="1">
    <source>
        <dbReference type="ARBA" id="ARBA00001936"/>
    </source>
</evidence>
<evidence type="ECO:0000313" key="19">
    <source>
        <dbReference type="Proteomes" id="UP000317638"/>
    </source>
</evidence>
<evidence type="ECO:0000256" key="4">
    <source>
        <dbReference type="ARBA" id="ARBA00022723"/>
    </source>
</evidence>
<evidence type="ECO:0000256" key="15">
    <source>
        <dbReference type="PROSITE-ProRule" id="PRU00409"/>
    </source>
</evidence>
<dbReference type="PROSITE" id="PS00844">
    <property type="entry name" value="DALA_DALA_LIGASE_2"/>
    <property type="match status" value="1"/>
</dbReference>
<accession>A0A553K049</accession>
<organism evidence="18 19">
    <name type="scientific">Tessaracoccus rhinocerotis</name>
    <dbReference type="NCBI Taxonomy" id="1689449"/>
    <lineage>
        <taxon>Bacteria</taxon>
        <taxon>Bacillati</taxon>
        <taxon>Actinomycetota</taxon>
        <taxon>Actinomycetes</taxon>
        <taxon>Propionibacteriales</taxon>
        <taxon>Propionibacteriaceae</taxon>
        <taxon>Tessaracoccus</taxon>
    </lineage>
</organism>
<evidence type="ECO:0000256" key="11">
    <source>
        <dbReference type="ARBA" id="ARBA00023316"/>
    </source>
</evidence>
<dbReference type="PIRSF" id="PIRSF039102">
    <property type="entry name" value="Ddl/VanB"/>
    <property type="match status" value="1"/>
</dbReference>
<feature type="active site" evidence="13">
    <location>
        <position position="183"/>
    </location>
</feature>
<dbReference type="EC" id="6.3.2.4" evidence="12"/>
<evidence type="ECO:0000256" key="9">
    <source>
        <dbReference type="ARBA" id="ARBA00022984"/>
    </source>
</evidence>
<comment type="caution">
    <text evidence="18">The sequence shown here is derived from an EMBL/GenBank/DDBJ whole genome shotgun (WGS) entry which is preliminary data.</text>
</comment>
<proteinExistence type="inferred from homology"/>
<comment type="similarity">
    <text evidence="2 12">Belongs to the D-alanine--D-alanine ligase family.</text>
</comment>
<dbReference type="PROSITE" id="PS00843">
    <property type="entry name" value="DALA_DALA_LIGASE_1"/>
    <property type="match status" value="1"/>
</dbReference>
<evidence type="ECO:0000256" key="7">
    <source>
        <dbReference type="ARBA" id="ARBA00022842"/>
    </source>
</evidence>
<feature type="compositionally biased region" description="Basic and acidic residues" evidence="16">
    <location>
        <begin position="1"/>
        <end position="18"/>
    </location>
</feature>
<dbReference type="GO" id="GO:0005829">
    <property type="term" value="C:cytosol"/>
    <property type="evidence" value="ECO:0007669"/>
    <property type="project" value="TreeGrafter"/>
</dbReference>
<evidence type="ECO:0000256" key="6">
    <source>
        <dbReference type="ARBA" id="ARBA00022840"/>
    </source>
</evidence>
<dbReference type="NCBIfam" id="TIGR01205">
    <property type="entry name" value="D_ala_D_alaTIGR"/>
    <property type="match status" value="1"/>
</dbReference>
<dbReference type="Gene3D" id="3.30.470.20">
    <property type="entry name" value="ATP-grasp fold, B domain"/>
    <property type="match status" value="1"/>
</dbReference>
<feature type="binding site" evidence="14">
    <location>
        <position position="306"/>
    </location>
    <ligand>
        <name>Mg(2+)</name>
        <dbReference type="ChEBI" id="CHEBI:18420"/>
        <label>1</label>
    </ligand>
</feature>
<evidence type="ECO:0000256" key="3">
    <source>
        <dbReference type="ARBA" id="ARBA00022598"/>
    </source>
</evidence>
<keyword evidence="19" id="KW-1185">Reference proteome</keyword>
<keyword evidence="8 12" id="KW-0133">Cell shape</keyword>
<sequence length="352" mass="36302">MERHAAARDRHRPGHETGEAVPVSTRTRVAVIGGGQNCEHEVSLSSAAAVAAALDARRHEVIALTIRPDGRWAGDDGVPLGATTAASLAAAVRVLGSCDVVLPVVHGRLGEDGTLAGLCALAGVPCAGSPLGAGALAMDKWATKLAAEAVGVTTARGRVVTAAEAPTVEFHRPVVVKPVSAGSSHGVSLARTAADLRGALAEALELDDRVLVEEVVHGREVDLAVAELPGGDLRISPPLEVLVDGGLFDTDTKYDGSARFLVPAPLTVAELGQLRAATERVYRALGCRGIARVDFFLTPSGPVLNEVNTMPGMTGESQVPRMFAADGWGYPALLDTWIEATLAASPARVRAA</sequence>
<reference evidence="18 19" key="1">
    <citation type="submission" date="2019-07" db="EMBL/GenBank/DDBJ databases">
        <authorList>
            <person name="Zhou L.-Y."/>
        </authorList>
    </citation>
    <scope>NUCLEOTIDE SEQUENCE [LARGE SCALE GENOMIC DNA]</scope>
    <source>
        <strain evidence="18 19">YIM 101269</strain>
    </source>
</reference>
<dbReference type="Pfam" id="PF07478">
    <property type="entry name" value="Dala_Dala_lig_C"/>
    <property type="match status" value="1"/>
</dbReference>
<dbReference type="InterPro" id="IPR013815">
    <property type="entry name" value="ATP_grasp_subdomain_1"/>
</dbReference>
<keyword evidence="7 14" id="KW-0460">Magnesium</keyword>
<name>A0A553K049_9ACTN</name>
<gene>
    <name evidence="12" type="primary">ddl</name>
    <name evidence="18" type="ORF">FOJ82_08395</name>
</gene>
<dbReference type="PROSITE" id="PS50975">
    <property type="entry name" value="ATP_GRASP"/>
    <property type="match status" value="1"/>
</dbReference>
<dbReference type="Gene3D" id="3.40.50.20">
    <property type="match status" value="1"/>
</dbReference>
<dbReference type="InterPro" id="IPR000291">
    <property type="entry name" value="D-Ala_lig_Van_CS"/>
</dbReference>
<dbReference type="PANTHER" id="PTHR23132:SF25">
    <property type="entry name" value="D-ALANINE--D-ALANINE LIGASE A"/>
    <property type="match status" value="1"/>
</dbReference>
<evidence type="ECO:0000256" key="10">
    <source>
        <dbReference type="ARBA" id="ARBA00023211"/>
    </source>
</evidence>
<dbReference type="UniPathway" id="UPA00219"/>
<dbReference type="GO" id="GO:0005524">
    <property type="term" value="F:ATP binding"/>
    <property type="evidence" value="ECO:0007669"/>
    <property type="project" value="UniProtKB-UniRule"/>
</dbReference>
<evidence type="ECO:0000256" key="5">
    <source>
        <dbReference type="ARBA" id="ARBA00022741"/>
    </source>
</evidence>
<dbReference type="GO" id="GO:0008360">
    <property type="term" value="P:regulation of cell shape"/>
    <property type="evidence" value="ECO:0007669"/>
    <property type="project" value="UniProtKB-KW"/>
</dbReference>
<feature type="domain" description="ATP-grasp" evidence="17">
    <location>
        <begin position="144"/>
        <end position="339"/>
    </location>
</feature>
<feature type="binding site" evidence="14">
    <location>
        <position position="306"/>
    </location>
    <ligand>
        <name>Mg(2+)</name>
        <dbReference type="ChEBI" id="CHEBI:18420"/>
        <label>2</label>
    </ligand>
</feature>
<comment type="subcellular location">
    <subcellularLocation>
        <location evidence="12">Cytoplasm</location>
    </subcellularLocation>
</comment>
<feature type="active site" evidence="13">
    <location>
        <position position="317"/>
    </location>
</feature>
<evidence type="ECO:0000313" key="18">
    <source>
        <dbReference type="EMBL" id="TRY18068.1"/>
    </source>
</evidence>